<comment type="caution">
    <text evidence="2">The sequence shown here is derived from an EMBL/GenBank/DDBJ whole genome shotgun (WGS) entry which is preliminary data.</text>
</comment>
<proteinExistence type="predicted"/>
<keyword evidence="1" id="KW-0732">Signal</keyword>
<protein>
    <submittedName>
        <fullName evidence="2">Uncharacterized protein</fullName>
    </submittedName>
</protein>
<accession>A0ABR1E0B0</accession>
<feature type="signal peptide" evidence="1">
    <location>
        <begin position="1"/>
        <end position="24"/>
    </location>
</feature>
<sequence length="99" mass="12050">MLRSCMRAHVFLLALLFSVIAVNCEQHNTNINSRFNHRQGRWFSWNVPYELVEKEWFGWKGLPTNEKHVVQSRSDKMEKLFDDSLPSYDNRFEWRFNRL</sequence>
<dbReference type="Proteomes" id="UP001303046">
    <property type="component" value="Unassembled WGS sequence"/>
</dbReference>
<feature type="chain" id="PRO_5045633239" evidence="1">
    <location>
        <begin position="25"/>
        <end position="99"/>
    </location>
</feature>
<evidence type="ECO:0000313" key="2">
    <source>
        <dbReference type="EMBL" id="KAK6756040.1"/>
    </source>
</evidence>
<gene>
    <name evidence="2" type="primary">Necator_chrV.g19227</name>
    <name evidence="2" type="ORF">RB195_014435</name>
</gene>
<reference evidence="2 3" key="1">
    <citation type="submission" date="2023-08" db="EMBL/GenBank/DDBJ databases">
        <title>A Necator americanus chromosomal reference genome.</title>
        <authorList>
            <person name="Ilik V."/>
            <person name="Petrzelkova K.J."/>
            <person name="Pardy F."/>
            <person name="Fuh T."/>
            <person name="Niatou-Singa F.S."/>
            <person name="Gouil Q."/>
            <person name="Baker L."/>
            <person name="Ritchie M.E."/>
            <person name="Jex A.R."/>
            <person name="Gazzola D."/>
            <person name="Li H."/>
            <person name="Toshio Fujiwara R."/>
            <person name="Zhan B."/>
            <person name="Aroian R.V."/>
            <person name="Pafco B."/>
            <person name="Schwarz E.M."/>
        </authorList>
    </citation>
    <scope>NUCLEOTIDE SEQUENCE [LARGE SCALE GENOMIC DNA]</scope>
    <source>
        <strain evidence="2 3">Aroian</strain>
        <tissue evidence="2">Whole animal</tissue>
    </source>
</reference>
<evidence type="ECO:0000256" key="1">
    <source>
        <dbReference type="SAM" id="SignalP"/>
    </source>
</evidence>
<name>A0ABR1E0B0_NECAM</name>
<organism evidence="2 3">
    <name type="scientific">Necator americanus</name>
    <name type="common">Human hookworm</name>
    <dbReference type="NCBI Taxonomy" id="51031"/>
    <lineage>
        <taxon>Eukaryota</taxon>
        <taxon>Metazoa</taxon>
        <taxon>Ecdysozoa</taxon>
        <taxon>Nematoda</taxon>
        <taxon>Chromadorea</taxon>
        <taxon>Rhabditida</taxon>
        <taxon>Rhabditina</taxon>
        <taxon>Rhabditomorpha</taxon>
        <taxon>Strongyloidea</taxon>
        <taxon>Ancylostomatidae</taxon>
        <taxon>Bunostominae</taxon>
        <taxon>Necator</taxon>
    </lineage>
</organism>
<dbReference type="EMBL" id="JAVFWL010000005">
    <property type="protein sequence ID" value="KAK6756040.1"/>
    <property type="molecule type" value="Genomic_DNA"/>
</dbReference>
<evidence type="ECO:0000313" key="3">
    <source>
        <dbReference type="Proteomes" id="UP001303046"/>
    </source>
</evidence>
<keyword evidence="3" id="KW-1185">Reference proteome</keyword>